<dbReference type="Pfam" id="PF03403">
    <property type="entry name" value="PAF-AH_p_II"/>
    <property type="match status" value="1"/>
</dbReference>
<feature type="transmembrane region" description="Helical" evidence="4">
    <location>
        <begin position="27"/>
        <end position="47"/>
    </location>
</feature>
<keyword evidence="3" id="KW-0443">Lipid metabolism</keyword>
<dbReference type="Gene3D" id="3.40.50.1820">
    <property type="entry name" value="alpha/beta hydrolase"/>
    <property type="match status" value="1"/>
</dbReference>
<keyword evidence="2" id="KW-0442">Lipid degradation</keyword>
<proteinExistence type="predicted"/>
<evidence type="ECO:0000256" key="4">
    <source>
        <dbReference type="SAM" id="Phobius"/>
    </source>
</evidence>
<dbReference type="SUPFAM" id="SSF53474">
    <property type="entry name" value="alpha/beta-Hydrolases"/>
    <property type="match status" value="1"/>
</dbReference>
<evidence type="ECO:0000313" key="5">
    <source>
        <dbReference type="EMBL" id="GAA0715050.1"/>
    </source>
</evidence>
<keyword evidence="4" id="KW-0472">Membrane</keyword>
<protein>
    <submittedName>
        <fullName evidence="5">Carboxylic ester hydrolase</fullName>
    </submittedName>
</protein>
<keyword evidence="1 5" id="KW-0378">Hydrolase</keyword>
<keyword evidence="6" id="KW-1185">Reference proteome</keyword>
<evidence type="ECO:0000256" key="1">
    <source>
        <dbReference type="ARBA" id="ARBA00022801"/>
    </source>
</evidence>
<evidence type="ECO:0000313" key="6">
    <source>
        <dbReference type="Proteomes" id="UP001501758"/>
    </source>
</evidence>
<gene>
    <name evidence="5" type="ORF">GCM10009430_08980</name>
</gene>
<dbReference type="InterPro" id="IPR029058">
    <property type="entry name" value="AB_hydrolase_fold"/>
</dbReference>
<sequence length="439" mass="50404">MFPAYVIMAILIWRINRTDFMKVVKPTFIRVFGYLLLVLVLVVGWFLPQVLPVFSLPKPTGIYQVGSKWIHVKTNLDEIITEDPFDKRELMVKMWFPTDDISKGEREPYVDEANRLGFIRKYSMGILPSWTINYLDRVKTYVYKGVPIVQQKFPVLIFSPGYGSKSTGYYALLSELASHGYIIVNVSHTYESLGTTFPDGTQKFFDYEYQYEQDASSMEHILPIKEAFNKDISFEERHEILREASKDYFVTHIVERWSKDLISVINHLEKLNNDGFFKERLDLDKIGAFGHSRGGGAAGQTALKDNRVKAAVNIDGVQWGEMMDTIFQKPFLFLSADWPEEHENINAHAYVNKSTDYFYECKLLTSGHPNFMDIPLMIPVQSIAGTGTINAELGLEITNELALEFFNKHLKNEANADPVKIGKRHELLEMKVHKGDSIQ</sequence>
<comment type="caution">
    <text evidence="5">The sequence shown here is derived from an EMBL/GenBank/DDBJ whole genome shotgun (WGS) entry which is preliminary data.</text>
</comment>
<evidence type="ECO:0000256" key="2">
    <source>
        <dbReference type="ARBA" id="ARBA00022963"/>
    </source>
</evidence>
<keyword evidence="4" id="KW-0812">Transmembrane</keyword>
<organism evidence="5 6">
    <name type="scientific">Aquimarina litoralis</name>
    <dbReference type="NCBI Taxonomy" id="584605"/>
    <lineage>
        <taxon>Bacteria</taxon>
        <taxon>Pseudomonadati</taxon>
        <taxon>Bacteroidota</taxon>
        <taxon>Flavobacteriia</taxon>
        <taxon>Flavobacteriales</taxon>
        <taxon>Flavobacteriaceae</taxon>
        <taxon>Aquimarina</taxon>
    </lineage>
</organism>
<dbReference type="GO" id="GO:0016787">
    <property type="term" value="F:hydrolase activity"/>
    <property type="evidence" value="ECO:0007669"/>
    <property type="project" value="UniProtKB-KW"/>
</dbReference>
<dbReference type="EMBL" id="BAAAGE010000001">
    <property type="protein sequence ID" value="GAA0715050.1"/>
    <property type="molecule type" value="Genomic_DNA"/>
</dbReference>
<evidence type="ECO:0000256" key="3">
    <source>
        <dbReference type="ARBA" id="ARBA00023098"/>
    </source>
</evidence>
<name>A0ABP3TPT6_9FLAO</name>
<reference evidence="6" key="1">
    <citation type="journal article" date="2019" name="Int. J. Syst. Evol. Microbiol.">
        <title>The Global Catalogue of Microorganisms (GCM) 10K type strain sequencing project: providing services to taxonomists for standard genome sequencing and annotation.</title>
        <authorList>
            <consortium name="The Broad Institute Genomics Platform"/>
            <consortium name="The Broad Institute Genome Sequencing Center for Infectious Disease"/>
            <person name="Wu L."/>
            <person name="Ma J."/>
        </authorList>
    </citation>
    <scope>NUCLEOTIDE SEQUENCE [LARGE SCALE GENOMIC DNA]</scope>
    <source>
        <strain evidence="6">JCM 15974</strain>
    </source>
</reference>
<accession>A0ABP3TPT6</accession>
<dbReference type="Proteomes" id="UP001501758">
    <property type="component" value="Unassembled WGS sequence"/>
</dbReference>
<dbReference type="PANTHER" id="PTHR10272">
    <property type="entry name" value="PLATELET-ACTIVATING FACTOR ACETYLHYDROLASE"/>
    <property type="match status" value="1"/>
</dbReference>
<dbReference type="PANTHER" id="PTHR10272:SF0">
    <property type="entry name" value="PLATELET-ACTIVATING FACTOR ACETYLHYDROLASE"/>
    <property type="match status" value="1"/>
</dbReference>
<keyword evidence="4" id="KW-1133">Transmembrane helix</keyword>